<name>A0A271J0E3_9BACT</name>
<accession>A0A271J0E3</accession>
<gene>
    <name evidence="2" type="ORF">BSZ37_07010</name>
</gene>
<comment type="caution">
    <text evidence="2">The sequence shown here is derived from an EMBL/GenBank/DDBJ whole genome shotgun (WGS) entry which is preliminary data.</text>
</comment>
<dbReference type="RefSeq" id="WP_095509857.1">
    <property type="nucleotide sequence ID" value="NZ_MQWD01000001.1"/>
</dbReference>
<feature type="transmembrane region" description="Helical" evidence="1">
    <location>
        <begin position="43"/>
        <end position="65"/>
    </location>
</feature>
<organism evidence="2 3">
    <name type="scientific">Rubrivirga marina</name>
    <dbReference type="NCBI Taxonomy" id="1196024"/>
    <lineage>
        <taxon>Bacteria</taxon>
        <taxon>Pseudomonadati</taxon>
        <taxon>Rhodothermota</taxon>
        <taxon>Rhodothermia</taxon>
        <taxon>Rhodothermales</taxon>
        <taxon>Rubricoccaceae</taxon>
        <taxon>Rubrivirga</taxon>
    </lineage>
</organism>
<evidence type="ECO:0000313" key="3">
    <source>
        <dbReference type="Proteomes" id="UP000216339"/>
    </source>
</evidence>
<evidence type="ECO:0000313" key="2">
    <source>
        <dbReference type="EMBL" id="PAP76209.1"/>
    </source>
</evidence>
<keyword evidence="3" id="KW-1185">Reference proteome</keyword>
<dbReference type="OrthoDB" id="966130at2"/>
<dbReference type="AlphaFoldDB" id="A0A271J0E3"/>
<evidence type="ECO:0000256" key="1">
    <source>
        <dbReference type="SAM" id="Phobius"/>
    </source>
</evidence>
<proteinExistence type="predicted"/>
<dbReference type="Proteomes" id="UP000216339">
    <property type="component" value="Unassembled WGS sequence"/>
</dbReference>
<dbReference type="EMBL" id="MQWD01000001">
    <property type="protein sequence ID" value="PAP76209.1"/>
    <property type="molecule type" value="Genomic_DNA"/>
</dbReference>
<sequence length="66" mass="7273">MTEPGPGERECPSCGFAVPEDAEVCPYCAYEFPVRKASMTLSAWLFVGLMILFAVPLLAWLLGWFG</sequence>
<keyword evidence="1" id="KW-0812">Transmembrane</keyword>
<reference evidence="2 3" key="1">
    <citation type="submission" date="2016-11" db="EMBL/GenBank/DDBJ databases">
        <title>Study of marine rhodopsin-containing bacteria.</title>
        <authorList>
            <person name="Yoshizawa S."/>
            <person name="Kumagai Y."/>
            <person name="Kogure K."/>
        </authorList>
    </citation>
    <scope>NUCLEOTIDE SEQUENCE [LARGE SCALE GENOMIC DNA]</scope>
    <source>
        <strain evidence="2 3">SAORIC-28</strain>
    </source>
</reference>
<keyword evidence="1" id="KW-0472">Membrane</keyword>
<protein>
    <submittedName>
        <fullName evidence="2">Uncharacterized protein</fullName>
    </submittedName>
</protein>
<keyword evidence="1" id="KW-1133">Transmembrane helix</keyword>